<keyword evidence="2" id="KW-1185">Reference proteome</keyword>
<reference evidence="2" key="2">
    <citation type="journal article" date="2017" name="J. Anim. Genet.">
        <title>Multiple reference genome sequences of hot pepper reveal the massive evolution of plant disease resistance genes by retroduplication.</title>
        <authorList>
            <person name="Kim S."/>
            <person name="Park J."/>
            <person name="Yeom S.-I."/>
            <person name="Kim Y.-M."/>
            <person name="Seo E."/>
            <person name="Kim K.-T."/>
            <person name="Kim M.-S."/>
            <person name="Lee J.M."/>
            <person name="Cheong K."/>
            <person name="Shin H.-S."/>
            <person name="Kim S.-B."/>
            <person name="Han K."/>
            <person name="Lee J."/>
            <person name="Park M."/>
            <person name="Lee H.-A."/>
            <person name="Lee H.-Y."/>
            <person name="Lee Y."/>
            <person name="Oh S."/>
            <person name="Lee J.H."/>
            <person name="Choi E."/>
            <person name="Choi E."/>
            <person name="Lee S.E."/>
            <person name="Jeon J."/>
            <person name="Kim H."/>
            <person name="Choi G."/>
            <person name="Song H."/>
            <person name="Lee J."/>
            <person name="Lee S.-C."/>
            <person name="Kwon J.-K."/>
            <person name="Lee H.-Y."/>
            <person name="Koo N."/>
            <person name="Hong Y."/>
            <person name="Kim R.W."/>
            <person name="Kang W.-H."/>
            <person name="Huh J.H."/>
            <person name="Kang B.-C."/>
            <person name="Yang T.-J."/>
            <person name="Lee Y.-H."/>
            <person name="Bennetzen J.L."/>
            <person name="Choi D."/>
        </authorList>
    </citation>
    <scope>NUCLEOTIDE SEQUENCE [LARGE SCALE GENOMIC DNA]</scope>
    <source>
        <strain evidence="2">cv. PBC81</strain>
    </source>
</reference>
<dbReference type="GO" id="GO:0003997">
    <property type="term" value="F:acyl-CoA oxidase activity"/>
    <property type="evidence" value="ECO:0007669"/>
    <property type="project" value="InterPro"/>
</dbReference>
<proteinExistence type="predicted"/>
<dbReference type="GO" id="GO:0005504">
    <property type="term" value="F:fatty acid binding"/>
    <property type="evidence" value="ECO:0007669"/>
    <property type="project" value="TreeGrafter"/>
</dbReference>
<evidence type="ECO:0000313" key="2">
    <source>
        <dbReference type="Proteomes" id="UP000224567"/>
    </source>
</evidence>
<dbReference type="STRING" id="33114.A0A2G2VRT4"/>
<evidence type="ECO:0000313" key="1">
    <source>
        <dbReference type="EMBL" id="PHT35676.1"/>
    </source>
</evidence>
<accession>A0A2G2VRT4</accession>
<organism evidence="1 2">
    <name type="scientific">Capsicum baccatum</name>
    <name type="common">Peruvian pepper</name>
    <dbReference type="NCBI Taxonomy" id="33114"/>
    <lineage>
        <taxon>Eukaryota</taxon>
        <taxon>Viridiplantae</taxon>
        <taxon>Streptophyta</taxon>
        <taxon>Embryophyta</taxon>
        <taxon>Tracheophyta</taxon>
        <taxon>Spermatophyta</taxon>
        <taxon>Magnoliopsida</taxon>
        <taxon>eudicotyledons</taxon>
        <taxon>Gunneridae</taxon>
        <taxon>Pentapetalae</taxon>
        <taxon>asterids</taxon>
        <taxon>lamiids</taxon>
        <taxon>Solanales</taxon>
        <taxon>Solanaceae</taxon>
        <taxon>Solanoideae</taxon>
        <taxon>Capsiceae</taxon>
        <taxon>Capsicum</taxon>
    </lineage>
</organism>
<dbReference type="GO" id="GO:0005777">
    <property type="term" value="C:peroxisome"/>
    <property type="evidence" value="ECO:0007669"/>
    <property type="project" value="InterPro"/>
</dbReference>
<dbReference type="GO" id="GO:0071949">
    <property type="term" value="F:FAD binding"/>
    <property type="evidence" value="ECO:0007669"/>
    <property type="project" value="InterPro"/>
</dbReference>
<dbReference type="OrthoDB" id="538336at2759"/>
<dbReference type="PANTHER" id="PTHR10909">
    <property type="entry name" value="ELECTRON TRANSPORT OXIDOREDUCTASE"/>
    <property type="match status" value="1"/>
</dbReference>
<dbReference type="EMBL" id="MLFT02000010">
    <property type="protein sequence ID" value="PHT35676.1"/>
    <property type="molecule type" value="Genomic_DNA"/>
</dbReference>
<dbReference type="GO" id="GO:0055088">
    <property type="term" value="P:lipid homeostasis"/>
    <property type="evidence" value="ECO:0007669"/>
    <property type="project" value="TreeGrafter"/>
</dbReference>
<dbReference type="PANTHER" id="PTHR10909:SF352">
    <property type="entry name" value="ACYL-COENZYME A OXIDASE-LIKE PROTEIN"/>
    <property type="match status" value="1"/>
</dbReference>
<protein>
    <submittedName>
        <fullName evidence="1">Acyl-coenzyme A oxidase 3, peroxisomal</fullName>
    </submittedName>
</protein>
<dbReference type="Proteomes" id="UP000224567">
    <property type="component" value="Unassembled WGS sequence"/>
</dbReference>
<gene>
    <name evidence="1" type="ORF">CQW23_23376</name>
</gene>
<dbReference type="GO" id="GO:0033540">
    <property type="term" value="P:fatty acid beta-oxidation using acyl-CoA oxidase"/>
    <property type="evidence" value="ECO:0007669"/>
    <property type="project" value="TreeGrafter"/>
</dbReference>
<reference evidence="1 2" key="1">
    <citation type="journal article" date="2017" name="Genome Biol.">
        <title>New reference genome sequences of hot pepper reveal the massive evolution of plant disease-resistance genes by retroduplication.</title>
        <authorList>
            <person name="Kim S."/>
            <person name="Park J."/>
            <person name="Yeom S.I."/>
            <person name="Kim Y.M."/>
            <person name="Seo E."/>
            <person name="Kim K.T."/>
            <person name="Kim M.S."/>
            <person name="Lee J.M."/>
            <person name="Cheong K."/>
            <person name="Shin H.S."/>
            <person name="Kim S.B."/>
            <person name="Han K."/>
            <person name="Lee J."/>
            <person name="Park M."/>
            <person name="Lee H.A."/>
            <person name="Lee H.Y."/>
            <person name="Lee Y."/>
            <person name="Oh S."/>
            <person name="Lee J.H."/>
            <person name="Choi E."/>
            <person name="Choi E."/>
            <person name="Lee S.E."/>
            <person name="Jeon J."/>
            <person name="Kim H."/>
            <person name="Choi G."/>
            <person name="Song H."/>
            <person name="Lee J."/>
            <person name="Lee S.C."/>
            <person name="Kwon J.K."/>
            <person name="Lee H.Y."/>
            <person name="Koo N."/>
            <person name="Hong Y."/>
            <person name="Kim R.W."/>
            <person name="Kang W.H."/>
            <person name="Huh J.H."/>
            <person name="Kang B.C."/>
            <person name="Yang T.J."/>
            <person name="Lee Y.H."/>
            <person name="Bennetzen J.L."/>
            <person name="Choi D."/>
        </authorList>
    </citation>
    <scope>NUCLEOTIDE SEQUENCE [LARGE SCALE GENOMIC DNA]</scope>
    <source>
        <strain evidence="2">cv. PBC81</strain>
    </source>
</reference>
<sequence length="302" mass="35277">MENQSIFSSSSSSMEKVHFRTKVLSRHLNQETPILNAMHQSFPCLSYNPPELSEPSSVFDIKEMRKLMDGHNLEERDWCFGLMLKSKLFNPIKMGGKVFVFPDYNQCKEQQREITMRRIEYLVEHGSIEKWFTGKGPENELRNFARGECASIFDHSLGIKLGVHLFLCYKPPELSEPSAVFNIKEMRKLVDGHNLKEREWLFGLMLQSNLFNPIERGGKVFVSHDYSQSKEQQREITMRRIEYLLEHGVFKKWFTGKGPENEWRKLAFSDCVGVFDYSLSIKLGVHLTLWSQLREKLSILEA</sequence>
<name>A0A2G2VRT4_CAPBA</name>
<dbReference type="InterPro" id="IPR012258">
    <property type="entry name" value="Acyl-CoA_oxidase"/>
</dbReference>
<dbReference type="AlphaFoldDB" id="A0A2G2VRT4"/>
<comment type="caution">
    <text evidence="1">The sequence shown here is derived from an EMBL/GenBank/DDBJ whole genome shotgun (WGS) entry which is preliminary data.</text>
</comment>